<sequence>MIPETSRLLAFVVASFALVVIPGPNLVYVLTRSVSQGRRSGVCSALGVETGTLVHIAAAVFGLSALIARSEVAYATLKYAGAAYLVHLGVRAVRQPGALDLSGTAARTPLVTVFRDGVLVNVLNPKVALFFLAFLPQFVGSGADTAGARGQMLVLGAVFFVVALALDLVWAVAGGRLGGWLRDRPRILRRQPHAVGAVYIALGLFAVVPAL</sequence>
<dbReference type="RefSeq" id="WP_201876671.1">
    <property type="nucleotide sequence ID" value="NZ_JAERRF010000012.1"/>
</dbReference>
<evidence type="ECO:0000256" key="3">
    <source>
        <dbReference type="ARBA" id="ARBA00022692"/>
    </source>
</evidence>
<dbReference type="Proteomes" id="UP000634229">
    <property type="component" value="Unassembled WGS sequence"/>
</dbReference>
<proteinExistence type="predicted"/>
<feature type="transmembrane region" description="Helical" evidence="6">
    <location>
        <begin position="118"/>
        <end position="140"/>
    </location>
</feature>
<evidence type="ECO:0000256" key="4">
    <source>
        <dbReference type="ARBA" id="ARBA00022989"/>
    </source>
</evidence>
<feature type="transmembrane region" description="Helical" evidence="6">
    <location>
        <begin position="152"/>
        <end position="173"/>
    </location>
</feature>
<dbReference type="PIRSF" id="PIRSF006324">
    <property type="entry name" value="LeuE"/>
    <property type="match status" value="1"/>
</dbReference>
<keyword evidence="8" id="KW-1185">Reference proteome</keyword>
<dbReference type="EMBL" id="JAERRF010000012">
    <property type="protein sequence ID" value="MBL1099254.1"/>
    <property type="molecule type" value="Genomic_DNA"/>
</dbReference>
<dbReference type="Pfam" id="PF01810">
    <property type="entry name" value="LysE"/>
    <property type="match status" value="1"/>
</dbReference>
<evidence type="ECO:0000313" key="8">
    <source>
        <dbReference type="Proteomes" id="UP000634229"/>
    </source>
</evidence>
<comment type="subcellular location">
    <subcellularLocation>
        <location evidence="1">Cell membrane</location>
        <topology evidence="1">Multi-pass membrane protein</topology>
    </subcellularLocation>
</comment>
<keyword evidence="4 6" id="KW-1133">Transmembrane helix</keyword>
<evidence type="ECO:0000256" key="2">
    <source>
        <dbReference type="ARBA" id="ARBA00022475"/>
    </source>
</evidence>
<keyword evidence="3 6" id="KW-0812">Transmembrane</keyword>
<dbReference type="InterPro" id="IPR001123">
    <property type="entry name" value="LeuE-type"/>
</dbReference>
<organism evidence="7 8">
    <name type="scientific">Streptomyces coffeae</name>
    <dbReference type="NCBI Taxonomy" id="621382"/>
    <lineage>
        <taxon>Bacteria</taxon>
        <taxon>Bacillati</taxon>
        <taxon>Actinomycetota</taxon>
        <taxon>Actinomycetes</taxon>
        <taxon>Kitasatosporales</taxon>
        <taxon>Streptomycetaceae</taxon>
        <taxon>Streptomyces</taxon>
    </lineage>
</organism>
<feature type="transmembrane region" description="Helical" evidence="6">
    <location>
        <begin position="193"/>
        <end position="210"/>
    </location>
</feature>
<comment type="caution">
    <text evidence="7">The sequence shown here is derived from an EMBL/GenBank/DDBJ whole genome shotgun (WGS) entry which is preliminary data.</text>
</comment>
<keyword evidence="5 6" id="KW-0472">Membrane</keyword>
<feature type="transmembrane region" description="Helical" evidence="6">
    <location>
        <begin position="6"/>
        <end position="30"/>
    </location>
</feature>
<keyword evidence="2" id="KW-1003">Cell membrane</keyword>
<dbReference type="PANTHER" id="PTHR30086">
    <property type="entry name" value="ARGININE EXPORTER PROTEIN ARGO"/>
    <property type="match status" value="1"/>
</dbReference>
<evidence type="ECO:0000313" key="7">
    <source>
        <dbReference type="EMBL" id="MBL1099254.1"/>
    </source>
</evidence>
<reference evidence="7 8" key="1">
    <citation type="submission" date="2021-01" db="EMBL/GenBank/DDBJ databases">
        <title>WGS of actinomycetes isolated from Thailand.</title>
        <authorList>
            <person name="Thawai C."/>
        </authorList>
    </citation>
    <scope>NUCLEOTIDE SEQUENCE [LARGE SCALE GENOMIC DNA]</scope>
    <source>
        <strain evidence="7 8">CA1R205</strain>
    </source>
</reference>
<dbReference type="PANTHER" id="PTHR30086:SF20">
    <property type="entry name" value="ARGININE EXPORTER PROTEIN ARGO-RELATED"/>
    <property type="match status" value="1"/>
</dbReference>
<gene>
    <name evidence="7" type="ORF">JK363_21825</name>
</gene>
<evidence type="ECO:0000256" key="5">
    <source>
        <dbReference type="ARBA" id="ARBA00023136"/>
    </source>
</evidence>
<feature type="transmembrane region" description="Helical" evidence="6">
    <location>
        <begin position="42"/>
        <end position="68"/>
    </location>
</feature>
<name>A0ABS1NH26_9ACTN</name>
<accession>A0ABS1NH26</accession>
<evidence type="ECO:0000256" key="1">
    <source>
        <dbReference type="ARBA" id="ARBA00004651"/>
    </source>
</evidence>
<protein>
    <submittedName>
        <fullName evidence="7">LysE family translocator</fullName>
    </submittedName>
</protein>
<evidence type="ECO:0000256" key="6">
    <source>
        <dbReference type="SAM" id="Phobius"/>
    </source>
</evidence>